<organism evidence="1">
    <name type="scientific">Arundo donax</name>
    <name type="common">Giant reed</name>
    <name type="synonym">Donax arundinaceus</name>
    <dbReference type="NCBI Taxonomy" id="35708"/>
    <lineage>
        <taxon>Eukaryota</taxon>
        <taxon>Viridiplantae</taxon>
        <taxon>Streptophyta</taxon>
        <taxon>Embryophyta</taxon>
        <taxon>Tracheophyta</taxon>
        <taxon>Spermatophyta</taxon>
        <taxon>Magnoliopsida</taxon>
        <taxon>Liliopsida</taxon>
        <taxon>Poales</taxon>
        <taxon>Poaceae</taxon>
        <taxon>PACMAD clade</taxon>
        <taxon>Arundinoideae</taxon>
        <taxon>Arundineae</taxon>
        <taxon>Arundo</taxon>
    </lineage>
</organism>
<evidence type="ECO:0000313" key="1">
    <source>
        <dbReference type="EMBL" id="JAE38563.1"/>
    </source>
</evidence>
<sequence length="67" mass="7828">MWLQVATQKFNLQAIDMENVALQWALMASLKFCVRICSSLCLLLSRLERQKLDVSLISAFFYDLWLT</sequence>
<dbReference type="EMBL" id="GBRH01159333">
    <property type="protein sequence ID" value="JAE38563.1"/>
    <property type="molecule type" value="Transcribed_RNA"/>
</dbReference>
<protein>
    <submittedName>
        <fullName evidence="1">Uncharacterized protein</fullName>
    </submittedName>
</protein>
<proteinExistence type="predicted"/>
<reference evidence="1" key="2">
    <citation type="journal article" date="2015" name="Data Brief">
        <title>Shoot transcriptome of the giant reed, Arundo donax.</title>
        <authorList>
            <person name="Barrero R.A."/>
            <person name="Guerrero F.D."/>
            <person name="Moolhuijzen P."/>
            <person name="Goolsby J.A."/>
            <person name="Tidwell J."/>
            <person name="Bellgard S.E."/>
            <person name="Bellgard M.I."/>
        </authorList>
    </citation>
    <scope>NUCLEOTIDE SEQUENCE</scope>
    <source>
        <tissue evidence="1">Shoot tissue taken approximately 20 cm above the soil surface</tissue>
    </source>
</reference>
<reference evidence="1" key="1">
    <citation type="submission" date="2014-09" db="EMBL/GenBank/DDBJ databases">
        <authorList>
            <person name="Magalhaes I.L.F."/>
            <person name="Oliveira U."/>
            <person name="Santos F.R."/>
            <person name="Vidigal T.H.D.A."/>
            <person name="Brescovit A.D."/>
            <person name="Santos A.J."/>
        </authorList>
    </citation>
    <scope>NUCLEOTIDE SEQUENCE</scope>
    <source>
        <tissue evidence="1">Shoot tissue taken approximately 20 cm above the soil surface</tissue>
    </source>
</reference>
<accession>A0A0A9I089</accession>
<dbReference type="AlphaFoldDB" id="A0A0A9I089"/>
<name>A0A0A9I089_ARUDO</name>